<organism evidence="5 6">
    <name type="scientific">Metabacillus indicus</name>
    <name type="common">Bacillus indicus</name>
    <dbReference type="NCBI Taxonomy" id="246786"/>
    <lineage>
        <taxon>Bacteria</taxon>
        <taxon>Bacillati</taxon>
        <taxon>Bacillota</taxon>
        <taxon>Bacilli</taxon>
        <taxon>Bacillales</taxon>
        <taxon>Bacillaceae</taxon>
        <taxon>Metabacillus</taxon>
    </lineage>
</organism>
<evidence type="ECO:0000313" key="6">
    <source>
        <dbReference type="Proteomes" id="UP000028549"/>
    </source>
</evidence>
<evidence type="ECO:0000256" key="2">
    <source>
        <dbReference type="ARBA" id="ARBA00022741"/>
    </source>
</evidence>
<dbReference type="Gene3D" id="3.40.50.300">
    <property type="entry name" value="P-loop containing nucleotide triphosphate hydrolases"/>
    <property type="match status" value="1"/>
</dbReference>
<dbReference type="FunFam" id="3.30.450.90:FF:000001">
    <property type="entry name" value="Type II secretion system ATPase GspE"/>
    <property type="match status" value="1"/>
</dbReference>
<accession>A0A084GX07</accession>
<dbReference type="Pfam" id="PF00437">
    <property type="entry name" value="T2SSE"/>
    <property type="match status" value="1"/>
</dbReference>
<evidence type="ECO:0000256" key="3">
    <source>
        <dbReference type="ARBA" id="ARBA00022840"/>
    </source>
</evidence>
<dbReference type="InterPro" id="IPR037257">
    <property type="entry name" value="T2SS_E_N_sf"/>
</dbReference>
<gene>
    <name evidence="5" type="ORF">GS18_0212230</name>
</gene>
<dbReference type="FunFam" id="3.40.50.300:FF:000398">
    <property type="entry name" value="Type IV pilus assembly ATPase PilB"/>
    <property type="match status" value="1"/>
</dbReference>
<dbReference type="GO" id="GO:0005886">
    <property type="term" value="C:plasma membrane"/>
    <property type="evidence" value="ECO:0007669"/>
    <property type="project" value="TreeGrafter"/>
</dbReference>
<dbReference type="Gene3D" id="3.30.450.90">
    <property type="match status" value="1"/>
</dbReference>
<dbReference type="SUPFAM" id="SSF52540">
    <property type="entry name" value="P-loop containing nucleoside triphosphate hydrolases"/>
    <property type="match status" value="1"/>
</dbReference>
<keyword evidence="3" id="KW-0067">ATP-binding</keyword>
<dbReference type="Proteomes" id="UP000028549">
    <property type="component" value="Unassembled WGS sequence"/>
</dbReference>
<reference evidence="5 6" key="1">
    <citation type="journal article" date="2005" name="Int. J. Syst. Evol. Microbiol.">
        <title>Bacillus cibi sp. nov., isolated from jeotgal, a traditional Korean fermented seafood.</title>
        <authorList>
            <person name="Yoon J.H."/>
            <person name="Lee C.H."/>
            <person name="Oh T.K."/>
        </authorList>
    </citation>
    <scope>NUCLEOTIDE SEQUENCE [LARGE SCALE GENOMIC DNA]</scope>
    <source>
        <strain evidence="5 6">DSM 16189</strain>
    </source>
</reference>
<name>A0A084GX07_METID</name>
<evidence type="ECO:0000256" key="1">
    <source>
        <dbReference type="ARBA" id="ARBA00006611"/>
    </source>
</evidence>
<keyword evidence="6" id="KW-1185">Reference proteome</keyword>
<evidence type="ECO:0000313" key="5">
    <source>
        <dbReference type="EMBL" id="KEZ51869.1"/>
    </source>
</evidence>
<dbReference type="GO" id="GO:0016887">
    <property type="term" value="F:ATP hydrolysis activity"/>
    <property type="evidence" value="ECO:0007669"/>
    <property type="project" value="TreeGrafter"/>
</dbReference>
<dbReference type="PANTHER" id="PTHR30258">
    <property type="entry name" value="TYPE II SECRETION SYSTEM PROTEIN GSPE-RELATED"/>
    <property type="match status" value="1"/>
</dbReference>
<dbReference type="EMBL" id="JNVC02000005">
    <property type="protein sequence ID" value="KEZ51869.1"/>
    <property type="molecule type" value="Genomic_DNA"/>
</dbReference>
<dbReference type="Gene3D" id="3.30.300.160">
    <property type="entry name" value="Type II secretion system, protein E, N-terminal domain"/>
    <property type="match status" value="1"/>
</dbReference>
<dbReference type="AlphaFoldDB" id="A0A084GX07"/>
<comment type="caution">
    <text evidence="5">The sequence shown here is derived from an EMBL/GenBank/DDBJ whole genome shotgun (WGS) entry which is preliminary data.</text>
</comment>
<evidence type="ECO:0000259" key="4">
    <source>
        <dbReference type="SMART" id="SM00382"/>
    </source>
</evidence>
<sequence>MNNTLKQTRKRLGDLLVETGLITDEQLKVTLKEKSERQKLGDALLQRGYITEQQLIEVLEFQLGIPHVSLFRYPFDTKLFTLIPKETAKRNYMIPLKKEGDKLYVAMADPMDYYAIEDLRLSTGFQVEPAIATKDDILRTITKYFDMEEEIDQLIGAPQEAVQDEKATEADSPIVRLVNQLLQNAVQQRASDIHIDPQETKLAVRYRIDGVLKTERILPKHMQSVLTARIKIMSNLDITEQRVPQDGRIKLTLDFHPIDLRVATLPTVYGEKIVLRVLDLSSALNDMTKLGFHPRNLERFSQLIERPSGIVLITGPTGSGKSSTLYAALNKLNSEDVNIITIEDPVEYQLEGINQIQVNQTVGMTFAKGLRSILRQDPNIIMVGEIRDKETAEVAIRASLTGHLVLSTLHTNDSVGTITRLIDMGVEPFLVATSLSGVVAQRLVRKVCRDCAETVQPTVREKEIFAKRGLTVESIVRGRGCGTCNMTGYKGRLAIHELLVVTAEMKKVIMNGESFSGIRELAIKNKTLFLIDDGLLKVKQGLTTTEEILRVALSE</sequence>
<dbReference type="SMART" id="SM00382">
    <property type="entry name" value="AAA"/>
    <property type="match status" value="1"/>
</dbReference>
<dbReference type="InterPro" id="IPR003593">
    <property type="entry name" value="AAA+_ATPase"/>
</dbReference>
<dbReference type="CDD" id="cd01129">
    <property type="entry name" value="PulE-GspE-like"/>
    <property type="match status" value="1"/>
</dbReference>
<feature type="domain" description="AAA+ ATPase" evidence="4">
    <location>
        <begin position="307"/>
        <end position="428"/>
    </location>
</feature>
<comment type="similarity">
    <text evidence="1">Belongs to the GSP E family.</text>
</comment>
<dbReference type="STRING" id="246786.GS18_0212230"/>
<dbReference type="InterPro" id="IPR001482">
    <property type="entry name" value="T2SS/T4SS_dom"/>
</dbReference>
<keyword evidence="2" id="KW-0547">Nucleotide-binding</keyword>
<dbReference type="Pfam" id="PF05157">
    <property type="entry name" value="MshEN"/>
    <property type="match status" value="1"/>
</dbReference>
<dbReference type="SUPFAM" id="SSF160246">
    <property type="entry name" value="EspE N-terminal domain-like"/>
    <property type="match status" value="1"/>
</dbReference>
<proteinExistence type="inferred from homology"/>
<dbReference type="FunFam" id="3.30.300.160:FF:000002">
    <property type="entry name" value="Type II secretion system protein E"/>
    <property type="match status" value="1"/>
</dbReference>
<dbReference type="GO" id="GO:0005524">
    <property type="term" value="F:ATP binding"/>
    <property type="evidence" value="ECO:0007669"/>
    <property type="project" value="UniProtKB-KW"/>
</dbReference>
<dbReference type="InterPro" id="IPR007831">
    <property type="entry name" value="T2SS_GspE_N"/>
</dbReference>
<protein>
    <submittedName>
        <fullName evidence="5">Type II secretion system protein E</fullName>
    </submittedName>
</protein>
<dbReference type="InterPro" id="IPR027417">
    <property type="entry name" value="P-loop_NTPase"/>
</dbReference>
<dbReference type="PANTHER" id="PTHR30258:SF1">
    <property type="entry name" value="PROTEIN TRANSPORT PROTEIN HOFB HOMOLOG"/>
    <property type="match status" value="1"/>
</dbReference>